<dbReference type="CDD" id="cd00200">
    <property type="entry name" value="WD40"/>
    <property type="match status" value="1"/>
</dbReference>
<dbReference type="AlphaFoldDB" id="A0A2T0REC6"/>
<name>A0A2T0REC6_9ACTN</name>
<proteinExistence type="predicted"/>
<reference evidence="4 5" key="1">
    <citation type="submission" date="2018-03" db="EMBL/GenBank/DDBJ databases">
        <title>Genomic Encyclopedia of Archaeal and Bacterial Type Strains, Phase II (KMG-II): from individual species to whole genera.</title>
        <authorList>
            <person name="Goeker M."/>
        </authorList>
    </citation>
    <scope>NUCLEOTIDE SEQUENCE [LARGE SCALE GENOMIC DNA]</scope>
    <source>
        <strain evidence="4 5">DSM 45348</strain>
    </source>
</reference>
<dbReference type="EMBL" id="PVZG01000031">
    <property type="protein sequence ID" value="PRY19544.1"/>
    <property type="molecule type" value="Genomic_DNA"/>
</dbReference>
<dbReference type="SUPFAM" id="SSF50998">
    <property type="entry name" value="Quinoprotein alcohol dehydrogenase-like"/>
    <property type="match status" value="1"/>
</dbReference>
<dbReference type="PROSITE" id="PS50294">
    <property type="entry name" value="WD_REPEATS_REGION"/>
    <property type="match status" value="4"/>
</dbReference>
<gene>
    <name evidence="4" type="ORF">CLV70_1312</name>
</gene>
<feature type="repeat" description="WD" evidence="3">
    <location>
        <begin position="424"/>
        <end position="467"/>
    </location>
</feature>
<feature type="repeat" description="WD" evidence="3">
    <location>
        <begin position="617"/>
        <end position="647"/>
    </location>
</feature>
<dbReference type="SMART" id="SM00320">
    <property type="entry name" value="WD40"/>
    <property type="match status" value="11"/>
</dbReference>
<dbReference type="PRINTS" id="PR00320">
    <property type="entry name" value="GPROTEINBRPT"/>
</dbReference>
<evidence type="ECO:0000313" key="5">
    <source>
        <dbReference type="Proteomes" id="UP000239209"/>
    </source>
</evidence>
<feature type="repeat" description="WD" evidence="3">
    <location>
        <begin position="269"/>
        <end position="291"/>
    </location>
</feature>
<dbReference type="InterPro" id="IPR053299">
    <property type="entry name" value="ASTRA_WD_repeat"/>
</dbReference>
<dbReference type="SUPFAM" id="SSF50978">
    <property type="entry name" value="WD40 repeat-like"/>
    <property type="match status" value="1"/>
</dbReference>
<feature type="repeat" description="WD" evidence="3">
    <location>
        <begin position="291"/>
        <end position="334"/>
    </location>
</feature>
<organism evidence="4 5">
    <name type="scientific">Pseudosporangium ferrugineum</name>
    <dbReference type="NCBI Taxonomy" id="439699"/>
    <lineage>
        <taxon>Bacteria</taxon>
        <taxon>Bacillati</taxon>
        <taxon>Actinomycetota</taxon>
        <taxon>Actinomycetes</taxon>
        <taxon>Micromonosporales</taxon>
        <taxon>Micromonosporaceae</taxon>
        <taxon>Pseudosporangium</taxon>
    </lineage>
</organism>
<accession>A0A2T0REC6</accession>
<feature type="repeat" description="WD" evidence="3">
    <location>
        <begin position="681"/>
        <end position="706"/>
    </location>
</feature>
<evidence type="ECO:0000313" key="4">
    <source>
        <dbReference type="EMBL" id="PRY19544.1"/>
    </source>
</evidence>
<feature type="repeat" description="WD" evidence="3">
    <location>
        <begin position="335"/>
        <end position="378"/>
    </location>
</feature>
<keyword evidence="5" id="KW-1185">Reference proteome</keyword>
<evidence type="ECO:0000256" key="1">
    <source>
        <dbReference type="ARBA" id="ARBA00022574"/>
    </source>
</evidence>
<comment type="caution">
    <text evidence="4">The sequence shown here is derived from an EMBL/GenBank/DDBJ whole genome shotgun (WGS) entry which is preliminary data.</text>
</comment>
<dbReference type="PROSITE" id="PS00678">
    <property type="entry name" value="WD_REPEATS_1"/>
    <property type="match status" value="3"/>
</dbReference>
<feature type="repeat" description="WD" evidence="3">
    <location>
        <begin position="198"/>
        <end position="237"/>
    </location>
</feature>
<dbReference type="InterPro" id="IPR020472">
    <property type="entry name" value="WD40_PAC1"/>
</dbReference>
<dbReference type="Pfam" id="PF00400">
    <property type="entry name" value="WD40"/>
    <property type="match status" value="7"/>
</dbReference>
<dbReference type="Gene3D" id="2.130.10.10">
    <property type="entry name" value="YVTN repeat-like/Quinoprotein amine dehydrogenase"/>
    <property type="match status" value="3"/>
</dbReference>
<dbReference type="InterPro" id="IPR019775">
    <property type="entry name" value="WD40_repeat_CS"/>
</dbReference>
<keyword evidence="1 3" id="KW-0853">WD repeat</keyword>
<dbReference type="InterPro" id="IPR001680">
    <property type="entry name" value="WD40_rpt"/>
</dbReference>
<dbReference type="InterPro" id="IPR015943">
    <property type="entry name" value="WD40/YVTN_repeat-like_dom_sf"/>
</dbReference>
<evidence type="ECO:0000256" key="3">
    <source>
        <dbReference type="PROSITE-ProRule" id="PRU00221"/>
    </source>
</evidence>
<dbReference type="InterPro" id="IPR011047">
    <property type="entry name" value="Quinoprotein_ADH-like_sf"/>
</dbReference>
<keyword evidence="2" id="KW-0677">Repeat</keyword>
<dbReference type="PANTHER" id="PTHR44156">
    <property type="entry name" value="SUPERNUMERARY LIMBS, ISOFORM B-RELATED"/>
    <property type="match status" value="1"/>
</dbReference>
<protein>
    <submittedName>
        <fullName evidence="4">WD40 repeat protein</fullName>
    </submittedName>
</protein>
<dbReference type="Proteomes" id="UP000239209">
    <property type="component" value="Unassembled WGS sequence"/>
</dbReference>
<dbReference type="InterPro" id="IPR036322">
    <property type="entry name" value="WD40_repeat_dom_sf"/>
</dbReference>
<dbReference type="PROSITE" id="PS50082">
    <property type="entry name" value="WD_REPEATS_2"/>
    <property type="match status" value="7"/>
</dbReference>
<dbReference type="RefSeq" id="WP_106130999.1">
    <property type="nucleotide sequence ID" value="NZ_PVZG01000031.1"/>
</dbReference>
<evidence type="ECO:0000256" key="2">
    <source>
        <dbReference type="ARBA" id="ARBA00022737"/>
    </source>
</evidence>
<dbReference type="OrthoDB" id="3303686at2"/>
<sequence length="779" mass="81905">MTVESNERQVVAEAMLEGLLGSIRGARAGRPRWDAAEPYLLRHAMAHAVAAGQVDMLLTDLEFLVHADPETVLPALDLAASPQARRLATVYRVSADKHSRTTAPVRRRLLSLDAARLGLLKESQRFVAPQRVRLSPWSPIWSTASQADPALMRVTEESGWVTAVATATIDGRPIIAVAVSDEIFLRDLATGESIGLPLRGHTDTIRALHAADLAGRPTLCSAGDDGTARLWDLRSAEPNPFGPTPADSAEPRPAVTAAALVELDGRATLLTGTADGILRIWDLPTGDVRECPGHDRQISDIAVGEADGVPIAATASWDNTVRIWHLRDATTTAVLTGHATWVNAVTIVATPERLTAISAGNDDTVRLWDARTGEAILTLESPISTIRSISAMWTDRGVGLAGAGVSGALCWWDVSSSEIRTRILTGHTESVTAVRIGHLLDIPVIVTGGADRSVRTWNPATPSERATAISSGQRHDADITAVTLVTVAGERLVASGDENGTLCLWRIADGTPIASLAAADLGAAPAPEFGAAGPDIFALASADLHGVPTLVIGRADGSFTILDAATSRVRDTINAHTGPVSALAICLVDERPLLFSAGDDAIIRVHDLETGEPRATLEGHNDAVNALTDLGEGMVASGSNDGTIRIWHTADAVPLGPALHTDEDTVNCLAALPSLDPGSAGPFIAGAGDDGRIQIWDVPTGRLVRSIRASGEPINSITTVATADGLVLISGGDDSRLQTWDPAQPGLLDIKPLPARIRALHPHNDLLVACFGWEVAVLR</sequence>